<dbReference type="SUPFAM" id="SSF52172">
    <property type="entry name" value="CheY-like"/>
    <property type="match status" value="3"/>
</dbReference>
<comment type="subcellular location">
    <subcellularLocation>
        <location evidence="2">Membrane</location>
    </subcellularLocation>
</comment>
<dbReference type="PROSITE" id="PS50110">
    <property type="entry name" value="RESPONSE_REGULATORY"/>
    <property type="match status" value="3"/>
</dbReference>
<dbReference type="PROSITE" id="PS50885">
    <property type="entry name" value="HAMP"/>
    <property type="match status" value="1"/>
</dbReference>
<dbReference type="AlphaFoldDB" id="A0A1V1PCM1"/>
<dbReference type="Pfam" id="PF00672">
    <property type="entry name" value="HAMP"/>
    <property type="match status" value="1"/>
</dbReference>
<dbReference type="EC" id="2.7.13.3" evidence="3"/>
<feature type="modified residue" description="4-aspartylphosphate" evidence="8">
    <location>
        <position position="947"/>
    </location>
</feature>
<feature type="domain" description="Response regulatory" evidence="12">
    <location>
        <begin position="1044"/>
        <end position="1161"/>
    </location>
</feature>
<feature type="coiled-coil region" evidence="9">
    <location>
        <begin position="397"/>
        <end position="466"/>
    </location>
</feature>
<dbReference type="Proteomes" id="UP000189670">
    <property type="component" value="Unassembled WGS sequence"/>
</dbReference>
<dbReference type="CDD" id="cd17546">
    <property type="entry name" value="REC_hyHK_CKI1_RcsC-like"/>
    <property type="match status" value="1"/>
</dbReference>
<reference evidence="15" key="1">
    <citation type="submission" date="2012-11" db="EMBL/GenBank/DDBJ databases">
        <authorList>
            <person name="Lucero-Rivera Y.E."/>
            <person name="Tovar-Ramirez D."/>
        </authorList>
    </citation>
    <scope>NUCLEOTIDE SEQUENCE [LARGE SCALE GENOMIC DNA]</scope>
    <source>
        <strain evidence="15">Araruama</strain>
    </source>
</reference>
<dbReference type="Pfam" id="PF02518">
    <property type="entry name" value="HATPase_c"/>
    <property type="match status" value="1"/>
</dbReference>
<dbReference type="InterPro" id="IPR004358">
    <property type="entry name" value="Sig_transdc_His_kin-like_C"/>
</dbReference>
<dbReference type="CDD" id="cd16922">
    <property type="entry name" value="HATPase_EvgS-ArcB-TorS-like"/>
    <property type="match status" value="1"/>
</dbReference>
<feature type="domain" description="HAMP" evidence="13">
    <location>
        <begin position="181"/>
        <end position="234"/>
    </location>
</feature>
<evidence type="ECO:0000313" key="15">
    <source>
        <dbReference type="Proteomes" id="UP000189670"/>
    </source>
</evidence>
<keyword evidence="5" id="KW-0808">Transferase</keyword>
<dbReference type="Gene3D" id="1.10.287.130">
    <property type="match status" value="1"/>
</dbReference>
<keyword evidence="10" id="KW-0472">Membrane</keyword>
<dbReference type="SMART" id="SM00387">
    <property type="entry name" value="HATPase_c"/>
    <property type="match status" value="1"/>
</dbReference>
<evidence type="ECO:0000259" key="12">
    <source>
        <dbReference type="PROSITE" id="PS50110"/>
    </source>
</evidence>
<dbReference type="Pfam" id="PF17152">
    <property type="entry name" value="CHASE8"/>
    <property type="match status" value="1"/>
</dbReference>
<dbReference type="SUPFAM" id="SSF55874">
    <property type="entry name" value="ATPase domain of HSP90 chaperone/DNA topoisomerase II/histidine kinase"/>
    <property type="match status" value="1"/>
</dbReference>
<dbReference type="GO" id="GO:0016020">
    <property type="term" value="C:membrane"/>
    <property type="evidence" value="ECO:0007669"/>
    <property type="project" value="UniProtKB-SubCell"/>
</dbReference>
<evidence type="ECO:0000256" key="10">
    <source>
        <dbReference type="SAM" id="Phobius"/>
    </source>
</evidence>
<dbReference type="PRINTS" id="PR00344">
    <property type="entry name" value="BCTRLSENSOR"/>
</dbReference>
<organism evidence="14 15">
    <name type="scientific">Candidatus Magnetoglobus multicellularis str. Araruama</name>
    <dbReference type="NCBI Taxonomy" id="890399"/>
    <lineage>
        <taxon>Bacteria</taxon>
        <taxon>Pseudomonadati</taxon>
        <taxon>Thermodesulfobacteriota</taxon>
        <taxon>Desulfobacteria</taxon>
        <taxon>Desulfobacterales</taxon>
        <taxon>Desulfobacteraceae</taxon>
        <taxon>Candidatus Magnetoglobus</taxon>
    </lineage>
</organism>
<sequence length="1162" mass="132101">MHFINNYSIRFKLIGIILLICFVVIGFGFSIVTINYINNLKQGMIDRITIDARLIGEYCTAALAFDYQERAEEVLEKLQSQPEITLGIVYDKDNAVFATYLHSQDNDLPSQFHGKSYHEFDKQFLHVWEPIIYQEMPYGTIYIKAKKAYLNTTINSHLLVMLALFLTMFALTYILANILQKIISFPIVQLTRTTRKISENRDYSIRFDLKRKDEIGLLYRAFNNMLDVIQRRNNEIEFENWLKNGRVNLLEQLRGDQCLETMGTNIIQFLAQFLDIQIASIYWADSNDQLILIGRYAINDIDNIPSTLQLGEGLIGQVALNKTPVQLSECPNNYFQISSSLGSACPNQILIYPFVKENKLKAIIELGALNRFNGNELTFLDQINESVTAAFQAVESRNKMQRLLKQTQTQADELKIREEELQQTNEVLAEKNCLLEEQKIHMEMRNNDLQIAQKAVEEKVKELEISNTFKSEFLANMSHELRTPLNSILLLSQHMYENESSHLTDDDIYSAKLIHKSGNDLLNLINDILDLSKIEAGRIHLNFEKIHIQNLAESMQQIFIPLAKEKGLTFTTHIAPNMPQKIYSDRQRIEQIIKNMLSNAIKFTHSGSVKLEVKRPSSNQSIASVLNQNALTPSKAIAFSVTDTGVGISKDKQQIIFEAFQQANGTTSRKYGGSGLGLSIAREFAKLLGGVIRVESETNKGSTFTLFLPETNETDLEKIPENQVLQNLNTTDISSEEKPKIESFESESFESESFEPEQTFGNINDDRDNIDIEDNTVLIIEDDLNFAKLLYNKSHDHGFKALIADNGELGLKLAGIYYPNAVMLDIKLPDICGIQVLEQFKENPFTRHIPIHCISALDDDGTAKKLGVMSYLVKPVGQDDIDGIYFQLNKRLSKKVNNVLIVEDNLPHAQAIKSLIGNTDIQTDLVYSASEAIDRFTHNTYDCIIMDLGLPDMSGVELLKLVRQKEDVYQMPVIVYTGIEISAEEREILDDLAQITIIKGENASQRLIAEIAIFLHRVSSNLPEMQQQMLNIIHNNDMVFNDKTILIVDDDMRNVYSLKRIFSEKKIRTCIGKNGKEGIESLQNNPNIDLVLMDIMMPEMDGFEAIGHIRKIGQFEKLPIIAMTAKAMKGDRSRCIHAGANDYISKPIEIDRLISTLRVWLC</sequence>
<keyword evidence="7" id="KW-0902">Two-component regulatory system</keyword>
<evidence type="ECO:0000256" key="9">
    <source>
        <dbReference type="SAM" id="Coils"/>
    </source>
</evidence>
<dbReference type="PROSITE" id="PS50109">
    <property type="entry name" value="HIS_KIN"/>
    <property type="match status" value="1"/>
</dbReference>
<dbReference type="InterPro" id="IPR003018">
    <property type="entry name" value="GAF"/>
</dbReference>
<dbReference type="GO" id="GO:0000155">
    <property type="term" value="F:phosphorelay sensor kinase activity"/>
    <property type="evidence" value="ECO:0007669"/>
    <property type="project" value="InterPro"/>
</dbReference>
<dbReference type="InterPro" id="IPR036097">
    <property type="entry name" value="HisK_dim/P_sf"/>
</dbReference>
<feature type="transmembrane region" description="Helical" evidence="10">
    <location>
        <begin position="154"/>
        <end position="176"/>
    </location>
</feature>
<dbReference type="SMART" id="SM00448">
    <property type="entry name" value="REC"/>
    <property type="match status" value="3"/>
</dbReference>
<dbReference type="PANTHER" id="PTHR45339">
    <property type="entry name" value="HYBRID SIGNAL TRANSDUCTION HISTIDINE KINASE J"/>
    <property type="match status" value="1"/>
</dbReference>
<comment type="catalytic activity">
    <reaction evidence="1">
        <text>ATP + protein L-histidine = ADP + protein N-phospho-L-histidine.</text>
        <dbReference type="EC" id="2.7.13.3"/>
    </reaction>
</comment>
<dbReference type="FunFam" id="3.30.565.10:FF:000010">
    <property type="entry name" value="Sensor histidine kinase RcsC"/>
    <property type="match status" value="1"/>
</dbReference>
<evidence type="ECO:0000256" key="5">
    <source>
        <dbReference type="ARBA" id="ARBA00022679"/>
    </source>
</evidence>
<dbReference type="InterPro" id="IPR001789">
    <property type="entry name" value="Sig_transdc_resp-reg_receiver"/>
</dbReference>
<dbReference type="Gene3D" id="3.30.565.10">
    <property type="entry name" value="Histidine kinase-like ATPase, C-terminal domain"/>
    <property type="match status" value="1"/>
</dbReference>
<evidence type="ECO:0000256" key="4">
    <source>
        <dbReference type="ARBA" id="ARBA00022553"/>
    </source>
</evidence>
<accession>A0A1V1PCM1</accession>
<protein>
    <recommendedName>
        <fullName evidence="3">histidine kinase</fullName>
        <ecNumber evidence="3">2.7.13.3</ecNumber>
    </recommendedName>
</protein>
<feature type="domain" description="Histidine kinase" evidence="11">
    <location>
        <begin position="476"/>
        <end position="712"/>
    </location>
</feature>
<dbReference type="Gene3D" id="3.40.50.2300">
    <property type="match status" value="3"/>
</dbReference>
<dbReference type="CDD" id="cd06225">
    <property type="entry name" value="HAMP"/>
    <property type="match status" value="1"/>
</dbReference>
<dbReference type="EMBL" id="ATBP01000125">
    <property type="protein sequence ID" value="ETR72662.1"/>
    <property type="molecule type" value="Genomic_DNA"/>
</dbReference>
<evidence type="ECO:0000256" key="2">
    <source>
        <dbReference type="ARBA" id="ARBA00004370"/>
    </source>
</evidence>
<feature type="transmembrane region" description="Helical" evidence="10">
    <location>
        <begin position="13"/>
        <end position="37"/>
    </location>
</feature>
<gene>
    <name evidence="14" type="ORF">OMM_01546</name>
</gene>
<feature type="domain" description="Response regulatory" evidence="12">
    <location>
        <begin position="776"/>
        <end position="889"/>
    </location>
</feature>
<evidence type="ECO:0000256" key="1">
    <source>
        <dbReference type="ARBA" id="ARBA00000085"/>
    </source>
</evidence>
<feature type="modified residue" description="4-aspartylphosphate" evidence="8">
    <location>
        <position position="825"/>
    </location>
</feature>
<evidence type="ECO:0000313" key="14">
    <source>
        <dbReference type="EMBL" id="ETR72662.1"/>
    </source>
</evidence>
<dbReference type="Gene3D" id="6.10.340.10">
    <property type="match status" value="1"/>
</dbReference>
<dbReference type="Pfam" id="PF00072">
    <property type="entry name" value="Response_reg"/>
    <property type="match status" value="3"/>
</dbReference>
<evidence type="ECO:0000256" key="8">
    <source>
        <dbReference type="PROSITE-ProRule" id="PRU00169"/>
    </source>
</evidence>
<dbReference type="Pfam" id="PF00512">
    <property type="entry name" value="HisKA"/>
    <property type="match status" value="1"/>
</dbReference>
<dbReference type="Pfam" id="PF13185">
    <property type="entry name" value="GAF_2"/>
    <property type="match status" value="1"/>
</dbReference>
<dbReference type="SMART" id="SM00388">
    <property type="entry name" value="HisKA"/>
    <property type="match status" value="1"/>
</dbReference>
<dbReference type="SUPFAM" id="SSF55781">
    <property type="entry name" value="GAF domain-like"/>
    <property type="match status" value="1"/>
</dbReference>
<keyword evidence="4 8" id="KW-0597">Phosphoprotein</keyword>
<dbReference type="InterPro" id="IPR029016">
    <property type="entry name" value="GAF-like_dom_sf"/>
</dbReference>
<keyword evidence="10" id="KW-0812">Transmembrane</keyword>
<keyword evidence="10" id="KW-1133">Transmembrane helix</keyword>
<proteinExistence type="predicted"/>
<dbReference type="SUPFAM" id="SSF47384">
    <property type="entry name" value="Homodimeric domain of signal transducing histidine kinase"/>
    <property type="match status" value="1"/>
</dbReference>
<dbReference type="CDD" id="cd00156">
    <property type="entry name" value="REC"/>
    <property type="match status" value="1"/>
</dbReference>
<dbReference type="InterPro" id="IPR036890">
    <property type="entry name" value="HATPase_C_sf"/>
</dbReference>
<dbReference type="CDD" id="cd00082">
    <property type="entry name" value="HisKA"/>
    <property type="match status" value="1"/>
</dbReference>
<dbReference type="InterPro" id="IPR033417">
    <property type="entry name" value="CHASE8"/>
</dbReference>
<keyword evidence="9" id="KW-0175">Coiled coil</keyword>
<dbReference type="PANTHER" id="PTHR45339:SF1">
    <property type="entry name" value="HYBRID SIGNAL TRANSDUCTION HISTIDINE KINASE J"/>
    <property type="match status" value="1"/>
</dbReference>
<dbReference type="SUPFAM" id="SSF158472">
    <property type="entry name" value="HAMP domain-like"/>
    <property type="match status" value="1"/>
</dbReference>
<evidence type="ECO:0000256" key="3">
    <source>
        <dbReference type="ARBA" id="ARBA00012438"/>
    </source>
</evidence>
<name>A0A1V1PCM1_9BACT</name>
<evidence type="ECO:0000259" key="13">
    <source>
        <dbReference type="PROSITE" id="PS50885"/>
    </source>
</evidence>
<dbReference type="InterPro" id="IPR003661">
    <property type="entry name" value="HisK_dim/P_dom"/>
</dbReference>
<evidence type="ECO:0000256" key="6">
    <source>
        <dbReference type="ARBA" id="ARBA00022777"/>
    </source>
</evidence>
<dbReference type="SMART" id="SM00304">
    <property type="entry name" value="HAMP"/>
    <property type="match status" value="1"/>
</dbReference>
<evidence type="ECO:0000259" key="11">
    <source>
        <dbReference type="PROSITE" id="PS50109"/>
    </source>
</evidence>
<evidence type="ECO:0000256" key="7">
    <source>
        <dbReference type="ARBA" id="ARBA00023012"/>
    </source>
</evidence>
<dbReference type="InterPro" id="IPR003660">
    <property type="entry name" value="HAMP_dom"/>
</dbReference>
<comment type="caution">
    <text evidence="14">The sequence shown here is derived from an EMBL/GenBank/DDBJ whole genome shotgun (WGS) entry which is preliminary data.</text>
</comment>
<keyword evidence="6 14" id="KW-0418">Kinase</keyword>
<feature type="domain" description="Response regulatory" evidence="12">
    <location>
        <begin position="898"/>
        <end position="1014"/>
    </location>
</feature>
<dbReference type="InterPro" id="IPR011006">
    <property type="entry name" value="CheY-like_superfamily"/>
</dbReference>
<feature type="modified residue" description="4-aspartylphosphate" evidence="8">
    <location>
        <position position="1094"/>
    </location>
</feature>
<dbReference type="InterPro" id="IPR005467">
    <property type="entry name" value="His_kinase_dom"/>
</dbReference>
<dbReference type="Gene3D" id="3.30.450.40">
    <property type="match status" value="1"/>
</dbReference>
<dbReference type="InterPro" id="IPR003594">
    <property type="entry name" value="HATPase_dom"/>
</dbReference>